<evidence type="ECO:0000313" key="2">
    <source>
        <dbReference type="Proteomes" id="UP000322110"/>
    </source>
</evidence>
<comment type="caution">
    <text evidence="1">The sequence shown here is derived from an EMBL/GenBank/DDBJ whole genome shotgun (WGS) entry which is preliminary data.</text>
</comment>
<dbReference type="RefSeq" id="WP_149814114.1">
    <property type="nucleotide sequence ID" value="NZ_VUKA01000026.1"/>
</dbReference>
<reference evidence="1 2" key="1">
    <citation type="journal article" date="2015" name="Int. J. Syst. Evol. Microbiol.">
        <title>Roseomonas oryzae sp. nov., isolated from paddy rhizosphere soil.</title>
        <authorList>
            <person name="Ramaprasad E.V."/>
            <person name="Sasikala Ch."/>
            <person name="Ramana Ch.V."/>
        </authorList>
    </citation>
    <scope>NUCLEOTIDE SEQUENCE [LARGE SCALE GENOMIC DNA]</scope>
    <source>
        <strain evidence="1 2">KCTC 42542</strain>
    </source>
</reference>
<protein>
    <submittedName>
        <fullName evidence="1">Uncharacterized protein</fullName>
    </submittedName>
</protein>
<name>A0A5B2TBA7_9PROT</name>
<dbReference type="OrthoDB" id="7274487at2"/>
<keyword evidence="2" id="KW-1185">Reference proteome</keyword>
<accession>A0A5B2TBA7</accession>
<evidence type="ECO:0000313" key="1">
    <source>
        <dbReference type="EMBL" id="KAA2211459.1"/>
    </source>
</evidence>
<dbReference type="EMBL" id="VUKA01000026">
    <property type="protein sequence ID" value="KAA2211459.1"/>
    <property type="molecule type" value="Genomic_DNA"/>
</dbReference>
<dbReference type="Proteomes" id="UP000322110">
    <property type="component" value="Unassembled WGS sequence"/>
</dbReference>
<organism evidence="1 2">
    <name type="scientific">Teichococcus oryzae</name>
    <dbReference type="NCBI Taxonomy" id="1608942"/>
    <lineage>
        <taxon>Bacteria</taxon>
        <taxon>Pseudomonadati</taxon>
        <taxon>Pseudomonadota</taxon>
        <taxon>Alphaproteobacteria</taxon>
        <taxon>Acetobacterales</taxon>
        <taxon>Roseomonadaceae</taxon>
        <taxon>Roseomonas</taxon>
    </lineage>
</organism>
<proteinExistence type="predicted"/>
<dbReference type="AlphaFoldDB" id="A0A5B2TBA7"/>
<sequence>MTVDDQAIVQEQLRQALDAFQKLQTLVLDAHRRLKGLPPAQVEAFWNGQGRRIDATLRSSAMQVEAAFKAFSATGQVASAKDRHLVTEARRYLAEGP</sequence>
<gene>
    <name evidence="1" type="ORF">F0Q34_20030</name>
</gene>